<evidence type="ECO:0000313" key="3">
    <source>
        <dbReference type="Proteomes" id="UP000325122"/>
    </source>
</evidence>
<dbReference type="Gene3D" id="3.90.190.10">
    <property type="entry name" value="Protein tyrosine phosphatase superfamily"/>
    <property type="match status" value="1"/>
</dbReference>
<feature type="signal peptide" evidence="1">
    <location>
        <begin position="1"/>
        <end position="20"/>
    </location>
</feature>
<proteinExistence type="predicted"/>
<evidence type="ECO:0008006" key="4">
    <source>
        <dbReference type="Google" id="ProtNLM"/>
    </source>
</evidence>
<evidence type="ECO:0000256" key="1">
    <source>
        <dbReference type="SAM" id="SignalP"/>
    </source>
</evidence>
<gene>
    <name evidence="2" type="ORF">F1654_08175</name>
</gene>
<reference evidence="2 3" key="1">
    <citation type="submission" date="2019-09" db="EMBL/GenBank/DDBJ databases">
        <authorList>
            <person name="Kevbrin V."/>
            <person name="Grouzdev D.S."/>
        </authorList>
    </citation>
    <scope>NUCLEOTIDE SEQUENCE [LARGE SCALE GENOMIC DNA]</scope>
    <source>
        <strain evidence="2 3">G-192</strain>
    </source>
</reference>
<dbReference type="Proteomes" id="UP000325122">
    <property type="component" value="Unassembled WGS sequence"/>
</dbReference>
<name>A0A5M6ZIA2_9PROT</name>
<keyword evidence="3" id="KW-1185">Reference proteome</keyword>
<keyword evidence="1" id="KW-0732">Signal</keyword>
<evidence type="ECO:0000313" key="2">
    <source>
        <dbReference type="EMBL" id="KAA5803765.1"/>
    </source>
</evidence>
<dbReference type="AlphaFoldDB" id="A0A5M6ZIA2"/>
<comment type="caution">
    <text evidence="2">The sequence shown here is derived from an EMBL/GenBank/DDBJ whole genome shotgun (WGS) entry which is preliminary data.</text>
</comment>
<organism evidence="2 3">
    <name type="scientific">Alkalicaulis satelles</name>
    <dbReference type="NCBI Taxonomy" id="2609175"/>
    <lineage>
        <taxon>Bacteria</taxon>
        <taxon>Pseudomonadati</taxon>
        <taxon>Pseudomonadota</taxon>
        <taxon>Alphaproteobacteria</taxon>
        <taxon>Maricaulales</taxon>
        <taxon>Maricaulaceae</taxon>
        <taxon>Alkalicaulis</taxon>
    </lineage>
</organism>
<protein>
    <recommendedName>
        <fullName evidence="4">Phosphatase</fullName>
    </recommendedName>
</protein>
<sequence>MIRLTAMLGAALLFAGAAIAEALALDKAPGDVPGATVRQDISLEARPGPGAPARWSRERQTLVVNLLTQAEITALGDDYPVEVMSQGLAYAHIPVSRMTGPEAADALAALLAETEGPAVIHCASSARAAHLFAASQIRSGALTRDQLDRIDPDRAWDMDLLDRLSGETPAGESGQ</sequence>
<accession>A0A5M6ZIA2</accession>
<dbReference type="InterPro" id="IPR029021">
    <property type="entry name" value="Prot-tyrosine_phosphatase-like"/>
</dbReference>
<feature type="chain" id="PRO_5024306756" description="Phosphatase" evidence="1">
    <location>
        <begin position="21"/>
        <end position="175"/>
    </location>
</feature>
<dbReference type="EMBL" id="VWOJ01000002">
    <property type="protein sequence ID" value="KAA5803765.1"/>
    <property type="molecule type" value="Genomic_DNA"/>
</dbReference>
<dbReference type="RefSeq" id="WP_150023033.1">
    <property type="nucleotide sequence ID" value="NZ_VWOJ01000002.1"/>
</dbReference>